<keyword evidence="2" id="KW-1185">Reference proteome</keyword>
<proteinExistence type="predicted"/>
<protein>
    <submittedName>
        <fullName evidence="1">Uncharacterized protein</fullName>
    </submittedName>
</protein>
<accession>A0ABU6RP87</accession>
<comment type="caution">
    <text evidence="1">The sequence shown here is derived from an EMBL/GenBank/DDBJ whole genome shotgun (WGS) entry which is preliminary data.</text>
</comment>
<dbReference type="EMBL" id="JASCZI010031062">
    <property type="protein sequence ID" value="MED6125830.1"/>
    <property type="molecule type" value="Genomic_DNA"/>
</dbReference>
<sequence>MEECRGEVRGSDAWRVTALEERRVPLGRGATLVEGGDAAQTRNTGLGWAYKWVKGIVTSNMAGRGRRGGQLIRDPDINRLDESYHVAEAIGLQGCGTTGVASE</sequence>
<name>A0ABU6RP87_9FABA</name>
<evidence type="ECO:0000313" key="1">
    <source>
        <dbReference type="EMBL" id="MED6125830.1"/>
    </source>
</evidence>
<gene>
    <name evidence="1" type="ORF">PIB30_072318</name>
</gene>
<organism evidence="1 2">
    <name type="scientific">Stylosanthes scabra</name>
    <dbReference type="NCBI Taxonomy" id="79078"/>
    <lineage>
        <taxon>Eukaryota</taxon>
        <taxon>Viridiplantae</taxon>
        <taxon>Streptophyta</taxon>
        <taxon>Embryophyta</taxon>
        <taxon>Tracheophyta</taxon>
        <taxon>Spermatophyta</taxon>
        <taxon>Magnoliopsida</taxon>
        <taxon>eudicotyledons</taxon>
        <taxon>Gunneridae</taxon>
        <taxon>Pentapetalae</taxon>
        <taxon>rosids</taxon>
        <taxon>fabids</taxon>
        <taxon>Fabales</taxon>
        <taxon>Fabaceae</taxon>
        <taxon>Papilionoideae</taxon>
        <taxon>50 kb inversion clade</taxon>
        <taxon>dalbergioids sensu lato</taxon>
        <taxon>Dalbergieae</taxon>
        <taxon>Pterocarpus clade</taxon>
        <taxon>Stylosanthes</taxon>
    </lineage>
</organism>
<reference evidence="1 2" key="1">
    <citation type="journal article" date="2023" name="Plants (Basel)">
        <title>Bridging the Gap: Combining Genomics and Transcriptomics Approaches to Understand Stylosanthes scabra, an Orphan Legume from the Brazilian Caatinga.</title>
        <authorList>
            <person name="Ferreira-Neto J.R.C."/>
            <person name="da Silva M.D."/>
            <person name="Binneck E."/>
            <person name="de Melo N.F."/>
            <person name="da Silva R.H."/>
            <person name="de Melo A.L.T.M."/>
            <person name="Pandolfi V."/>
            <person name="Bustamante F.O."/>
            <person name="Brasileiro-Vidal A.C."/>
            <person name="Benko-Iseppon A.M."/>
        </authorList>
    </citation>
    <scope>NUCLEOTIDE SEQUENCE [LARGE SCALE GENOMIC DNA]</scope>
    <source>
        <tissue evidence="1">Leaves</tissue>
    </source>
</reference>
<dbReference type="Proteomes" id="UP001341840">
    <property type="component" value="Unassembled WGS sequence"/>
</dbReference>
<evidence type="ECO:0000313" key="2">
    <source>
        <dbReference type="Proteomes" id="UP001341840"/>
    </source>
</evidence>